<feature type="transmembrane region" description="Helical" evidence="1">
    <location>
        <begin position="120"/>
        <end position="146"/>
    </location>
</feature>
<comment type="caution">
    <text evidence="2">The sequence shown here is derived from an EMBL/GenBank/DDBJ whole genome shotgun (WGS) entry which is preliminary data.</text>
</comment>
<dbReference type="AlphaFoldDB" id="A0A2U1P835"/>
<name>A0A2U1P835_ARTAN</name>
<keyword evidence="1" id="KW-1133">Transmembrane helix</keyword>
<proteinExistence type="predicted"/>
<feature type="transmembrane region" description="Helical" evidence="1">
    <location>
        <begin position="152"/>
        <end position="177"/>
    </location>
</feature>
<dbReference type="PANTHER" id="PTHR24177:SF443">
    <property type="entry name" value="PGG DOMAIN-CONTAINING PROTEIN"/>
    <property type="match status" value="1"/>
</dbReference>
<accession>A0A2U1P835</accession>
<dbReference type="STRING" id="35608.A0A2U1P835"/>
<evidence type="ECO:0000256" key="1">
    <source>
        <dbReference type="SAM" id="Phobius"/>
    </source>
</evidence>
<evidence type="ECO:0000313" key="3">
    <source>
        <dbReference type="Proteomes" id="UP000245207"/>
    </source>
</evidence>
<protein>
    <submittedName>
        <fullName evidence="2">Ankyrin repeat-containing domain, PGG domain protein</fullName>
    </submittedName>
</protein>
<keyword evidence="1" id="KW-0472">Membrane</keyword>
<dbReference type="Proteomes" id="UP000245207">
    <property type="component" value="Unassembled WGS sequence"/>
</dbReference>
<reference evidence="2 3" key="1">
    <citation type="journal article" date="2018" name="Mol. Plant">
        <title>The genome of Artemisia annua provides insight into the evolution of Asteraceae family and artemisinin biosynthesis.</title>
        <authorList>
            <person name="Shen Q."/>
            <person name="Zhang L."/>
            <person name="Liao Z."/>
            <person name="Wang S."/>
            <person name="Yan T."/>
            <person name="Shi P."/>
            <person name="Liu M."/>
            <person name="Fu X."/>
            <person name="Pan Q."/>
            <person name="Wang Y."/>
            <person name="Lv Z."/>
            <person name="Lu X."/>
            <person name="Zhang F."/>
            <person name="Jiang W."/>
            <person name="Ma Y."/>
            <person name="Chen M."/>
            <person name="Hao X."/>
            <person name="Li L."/>
            <person name="Tang Y."/>
            <person name="Lv G."/>
            <person name="Zhou Y."/>
            <person name="Sun X."/>
            <person name="Brodelius P.E."/>
            <person name="Rose J.K.C."/>
            <person name="Tang K."/>
        </authorList>
    </citation>
    <scope>NUCLEOTIDE SEQUENCE [LARGE SCALE GENOMIC DNA]</scope>
    <source>
        <strain evidence="3">cv. Huhao1</strain>
        <tissue evidence="2">Leaf</tissue>
    </source>
</reference>
<dbReference type="GO" id="GO:0016020">
    <property type="term" value="C:membrane"/>
    <property type="evidence" value="ECO:0007669"/>
    <property type="project" value="TreeGrafter"/>
</dbReference>
<dbReference type="OrthoDB" id="10643174at2759"/>
<dbReference type="EMBL" id="PKPP01001536">
    <property type="protein sequence ID" value="PWA81904.1"/>
    <property type="molecule type" value="Genomic_DNA"/>
</dbReference>
<evidence type="ECO:0000313" key="2">
    <source>
        <dbReference type="EMBL" id="PWA81904.1"/>
    </source>
</evidence>
<sequence>MYIDEIDVMMKGPPRIFFVAAERGNTRFLAECLRTYPDLMFDKNERAQYISYCCSAPSSRHLQLIVVEKMMPPAYLADVKNKNGQTAYLVFVIAHGISLILSVISRYGPRDFMYSLPDKLMIGLLGLVFSVAAMTVAFTTSFFMLYRKGLSWLPILCATFAFLPAIVFVALEYPLLIDMYLSKYDSRYLFNSKKHMLYNIKPKFQSLYHTGLV</sequence>
<gene>
    <name evidence="2" type="ORF">CTI12_AA182640</name>
</gene>
<organism evidence="2 3">
    <name type="scientific">Artemisia annua</name>
    <name type="common">Sweet wormwood</name>
    <dbReference type="NCBI Taxonomy" id="35608"/>
    <lineage>
        <taxon>Eukaryota</taxon>
        <taxon>Viridiplantae</taxon>
        <taxon>Streptophyta</taxon>
        <taxon>Embryophyta</taxon>
        <taxon>Tracheophyta</taxon>
        <taxon>Spermatophyta</taxon>
        <taxon>Magnoliopsida</taxon>
        <taxon>eudicotyledons</taxon>
        <taxon>Gunneridae</taxon>
        <taxon>Pentapetalae</taxon>
        <taxon>asterids</taxon>
        <taxon>campanulids</taxon>
        <taxon>Asterales</taxon>
        <taxon>Asteraceae</taxon>
        <taxon>Asteroideae</taxon>
        <taxon>Anthemideae</taxon>
        <taxon>Artemisiinae</taxon>
        <taxon>Artemisia</taxon>
    </lineage>
</organism>
<keyword evidence="1" id="KW-0812">Transmembrane</keyword>
<dbReference type="PANTHER" id="PTHR24177">
    <property type="entry name" value="CASKIN"/>
    <property type="match status" value="1"/>
</dbReference>
<keyword evidence="3" id="KW-1185">Reference proteome</keyword>
<feature type="transmembrane region" description="Helical" evidence="1">
    <location>
        <begin position="87"/>
        <end position="108"/>
    </location>
</feature>